<comment type="caution">
    <text evidence="2">The sequence shown here is derived from an EMBL/GenBank/DDBJ whole genome shotgun (WGS) entry which is preliminary data.</text>
</comment>
<feature type="compositionally biased region" description="Basic and acidic residues" evidence="1">
    <location>
        <begin position="1"/>
        <end position="15"/>
    </location>
</feature>
<reference evidence="2 3" key="1">
    <citation type="submission" date="2022-06" db="EMBL/GenBank/DDBJ databases">
        <authorList>
            <person name="Jeon C.O."/>
        </authorList>
    </citation>
    <scope>NUCLEOTIDE SEQUENCE [LARGE SCALE GENOMIC DNA]</scope>
    <source>
        <strain evidence="2 3">KCTC 13943</strain>
    </source>
</reference>
<proteinExistence type="predicted"/>
<accession>A0ABT0WBK7</accession>
<keyword evidence="3" id="KW-1185">Reference proteome</keyword>
<protein>
    <submittedName>
        <fullName evidence="2">Uncharacterized protein</fullName>
    </submittedName>
</protein>
<gene>
    <name evidence="2" type="ORF">NDK43_16545</name>
</gene>
<evidence type="ECO:0000256" key="1">
    <source>
        <dbReference type="SAM" id="MobiDB-lite"/>
    </source>
</evidence>
<organism evidence="2 3">
    <name type="scientific">Neobacillus pocheonensis</name>
    <dbReference type="NCBI Taxonomy" id="363869"/>
    <lineage>
        <taxon>Bacteria</taxon>
        <taxon>Bacillati</taxon>
        <taxon>Bacillota</taxon>
        <taxon>Bacilli</taxon>
        <taxon>Bacillales</taxon>
        <taxon>Bacillaceae</taxon>
        <taxon>Neobacillus</taxon>
    </lineage>
</organism>
<name>A0ABT0WBK7_9BACI</name>
<dbReference type="EMBL" id="JAMQCR010000001">
    <property type="protein sequence ID" value="MCM2533700.1"/>
    <property type="molecule type" value="Genomic_DNA"/>
</dbReference>
<feature type="region of interest" description="Disordered" evidence="1">
    <location>
        <begin position="1"/>
        <end position="38"/>
    </location>
</feature>
<dbReference type="Proteomes" id="UP001523262">
    <property type="component" value="Unassembled WGS sequence"/>
</dbReference>
<sequence length="78" mass="9019">MEEDNKKQDERDRFTRLMFGSGGGNEKKVTQPTTDPSQASIDFDELMVNIDSLVESAKNLKPLFQKVYPLVEQIWKKK</sequence>
<evidence type="ECO:0000313" key="3">
    <source>
        <dbReference type="Proteomes" id="UP001523262"/>
    </source>
</evidence>
<evidence type="ECO:0000313" key="2">
    <source>
        <dbReference type="EMBL" id="MCM2533700.1"/>
    </source>
</evidence>